<dbReference type="InterPro" id="IPR000793">
    <property type="entry name" value="ATP_synth_asu_C"/>
</dbReference>
<dbReference type="AlphaFoldDB" id="A0A5C5FJL3"/>
<comment type="caution">
    <text evidence="9">The sequence shown here is derived from an EMBL/GenBank/DDBJ whole genome shotgun (WGS) entry which is preliminary data.</text>
</comment>
<dbReference type="Gene3D" id="1.20.150.20">
    <property type="entry name" value="ATP synthase alpha/beta chain, C-terminal domain"/>
    <property type="match status" value="1"/>
</dbReference>
<dbReference type="STRING" id="5288.A0A5C5FJL3"/>
<protein>
    <submittedName>
        <fullName evidence="9">F1/V1/A1 complex, alpha/beta subunit of ATPase</fullName>
    </submittedName>
</protein>
<dbReference type="Proteomes" id="UP000311382">
    <property type="component" value="Unassembled WGS sequence"/>
</dbReference>
<evidence type="ECO:0000256" key="7">
    <source>
        <dbReference type="ARBA" id="ARBA00023310"/>
    </source>
</evidence>
<evidence type="ECO:0000313" key="10">
    <source>
        <dbReference type="Proteomes" id="UP000311382"/>
    </source>
</evidence>
<dbReference type="OrthoDB" id="9805536at2759"/>
<dbReference type="InterPro" id="IPR038376">
    <property type="entry name" value="ATP_synth_asu_C_sf"/>
</dbReference>
<gene>
    <name evidence="9" type="ORF">DMC30DRAFT_450215</name>
</gene>
<dbReference type="EMBL" id="SOZI01000318">
    <property type="protein sequence ID" value="TNY16908.1"/>
    <property type="molecule type" value="Genomic_DNA"/>
</dbReference>
<keyword evidence="6" id="KW-0139">CF(1)</keyword>
<keyword evidence="3" id="KW-0067">ATP-binding</keyword>
<dbReference type="FunFam" id="1.20.150.20:FF:000001">
    <property type="entry name" value="ATP synthase subunit alpha"/>
    <property type="match status" value="1"/>
</dbReference>
<dbReference type="SUPFAM" id="SSF47917">
    <property type="entry name" value="C-terminal domain of alpha and beta subunits of F1 ATP synthase"/>
    <property type="match status" value="1"/>
</dbReference>
<dbReference type="GO" id="GO:0046933">
    <property type="term" value="F:proton-transporting ATP synthase activity, rotational mechanism"/>
    <property type="evidence" value="ECO:0007669"/>
    <property type="project" value="InterPro"/>
</dbReference>
<dbReference type="CDD" id="cd18113">
    <property type="entry name" value="ATP-synt_F1_alpha_C"/>
    <property type="match status" value="1"/>
</dbReference>
<evidence type="ECO:0000256" key="3">
    <source>
        <dbReference type="ARBA" id="ARBA00022840"/>
    </source>
</evidence>
<evidence type="ECO:0000256" key="1">
    <source>
        <dbReference type="ARBA" id="ARBA00022448"/>
    </source>
</evidence>
<name>A0A5C5FJL3_9BASI</name>
<feature type="domain" description="ATP synthase alpha subunit C-terminal" evidence="8">
    <location>
        <begin position="15"/>
        <end position="121"/>
    </location>
</feature>
<evidence type="ECO:0000259" key="8">
    <source>
        <dbReference type="Pfam" id="PF00306"/>
    </source>
</evidence>
<sequence length="129" mass="14175">MLAGSDGVQATQPEKYRDVAAFAQFGSDLDASTRFLLNRGSRLTELLKQGQYQPLPIEIQVPLIFAGVNGLLDRVPVEQIGAWEKSFKEHLTSSQQSLLAEVGKGQMTKELEADLKKVVQEHVSSYVSA</sequence>
<keyword evidence="1" id="KW-0813">Transport</keyword>
<accession>A0A5C5FJL3</accession>
<dbReference type="GO" id="GO:0005524">
    <property type="term" value="F:ATP binding"/>
    <property type="evidence" value="ECO:0007669"/>
    <property type="project" value="UniProtKB-KW"/>
</dbReference>
<dbReference type="Pfam" id="PF00306">
    <property type="entry name" value="ATP-synt_ab_C"/>
    <property type="match status" value="1"/>
</dbReference>
<dbReference type="PANTHER" id="PTHR48082">
    <property type="entry name" value="ATP SYNTHASE SUBUNIT ALPHA, MITOCHONDRIAL"/>
    <property type="match status" value="1"/>
</dbReference>
<evidence type="ECO:0000256" key="2">
    <source>
        <dbReference type="ARBA" id="ARBA00022741"/>
    </source>
</evidence>
<dbReference type="PANTHER" id="PTHR48082:SF2">
    <property type="entry name" value="ATP SYNTHASE SUBUNIT ALPHA, MITOCHONDRIAL"/>
    <property type="match status" value="1"/>
</dbReference>
<evidence type="ECO:0000256" key="4">
    <source>
        <dbReference type="ARBA" id="ARBA00023065"/>
    </source>
</evidence>
<dbReference type="InterPro" id="IPR005294">
    <property type="entry name" value="ATP_synth_F1_asu"/>
</dbReference>
<proteinExistence type="predicted"/>
<evidence type="ECO:0000313" key="9">
    <source>
        <dbReference type="EMBL" id="TNY16908.1"/>
    </source>
</evidence>
<keyword evidence="7" id="KW-0066">ATP synthesis</keyword>
<organism evidence="9 10">
    <name type="scientific">Rhodotorula diobovata</name>
    <dbReference type="NCBI Taxonomy" id="5288"/>
    <lineage>
        <taxon>Eukaryota</taxon>
        <taxon>Fungi</taxon>
        <taxon>Dikarya</taxon>
        <taxon>Basidiomycota</taxon>
        <taxon>Pucciniomycotina</taxon>
        <taxon>Microbotryomycetes</taxon>
        <taxon>Sporidiobolales</taxon>
        <taxon>Sporidiobolaceae</taxon>
        <taxon>Rhodotorula</taxon>
    </lineage>
</organism>
<keyword evidence="4" id="KW-0406">Ion transport</keyword>
<reference evidence="9 10" key="1">
    <citation type="submission" date="2019-03" db="EMBL/GenBank/DDBJ databases">
        <title>Rhodosporidium diobovatum UCD-FST 08-225 genome sequencing, assembly, and annotation.</title>
        <authorList>
            <person name="Fakankun I.U."/>
            <person name="Fristensky B."/>
            <person name="Levin D.B."/>
        </authorList>
    </citation>
    <scope>NUCLEOTIDE SEQUENCE [LARGE SCALE GENOMIC DNA]</scope>
    <source>
        <strain evidence="9 10">UCD-FST 08-225</strain>
    </source>
</reference>
<evidence type="ECO:0000256" key="6">
    <source>
        <dbReference type="ARBA" id="ARBA00023196"/>
    </source>
</evidence>
<keyword evidence="2" id="KW-0547">Nucleotide-binding</keyword>
<keyword evidence="10" id="KW-1185">Reference proteome</keyword>
<keyword evidence="5" id="KW-0472">Membrane</keyword>
<evidence type="ECO:0000256" key="5">
    <source>
        <dbReference type="ARBA" id="ARBA00023136"/>
    </source>
</evidence>
<dbReference type="GO" id="GO:0043531">
    <property type="term" value="F:ADP binding"/>
    <property type="evidence" value="ECO:0007669"/>
    <property type="project" value="TreeGrafter"/>
</dbReference>
<dbReference type="GO" id="GO:0045259">
    <property type="term" value="C:proton-transporting ATP synthase complex"/>
    <property type="evidence" value="ECO:0007669"/>
    <property type="project" value="UniProtKB-KW"/>
</dbReference>